<evidence type="ECO:0000256" key="4">
    <source>
        <dbReference type="ARBA" id="ARBA00022729"/>
    </source>
</evidence>
<evidence type="ECO:0000256" key="5">
    <source>
        <dbReference type="ARBA" id="ARBA00022801"/>
    </source>
</evidence>
<sequence>MMKNDPSNAGRTAQRRMRTSTAAAFVMAMTLVCGGNAAAADEPNAADPVASAGCALPAVAPGNSTGQFAAAGKSGSYVQDVPAGTSGALPVVFDIHGYLEPAQIERVATGVGQFGIEHGFATITPQLDEPGWPRWDFSENSDDVAYLSELLTHVESTLCVDLRRVFVTGLSMGGFTTSSLACQLADRIAAVAPVAGLQDFAWCNPTRPIPVIAFHGTADPFVAYTGGPGPNAQLLPSADGSGSAAGRGGTRPTGVDGPGPASIPTQAAAWAHRNGCGPEPEERRIAGDVTLFRYPCPVNGAVELYALLGGGHTWPGSPPVAPEPLVGATASISANQIMWDFFQAHPHTGPLR</sequence>
<evidence type="ECO:0000313" key="10">
    <source>
        <dbReference type="EMBL" id="WUV46202.1"/>
    </source>
</evidence>
<evidence type="ECO:0000256" key="2">
    <source>
        <dbReference type="ARBA" id="ARBA00022525"/>
    </source>
</evidence>
<dbReference type="SUPFAM" id="SSF53474">
    <property type="entry name" value="alpha/beta-Hydrolases"/>
    <property type="match status" value="1"/>
</dbReference>
<dbReference type="PANTHER" id="PTHR38050:SF2">
    <property type="entry name" value="FERULOYL ESTERASE C-RELATED"/>
    <property type="match status" value="1"/>
</dbReference>
<accession>A0ABZ1YSF0</accession>
<evidence type="ECO:0000256" key="7">
    <source>
        <dbReference type="ARBA" id="ARBA00023326"/>
    </source>
</evidence>
<proteinExistence type="predicted"/>
<comment type="subcellular location">
    <subcellularLocation>
        <location evidence="1">Secreted</location>
    </subcellularLocation>
</comment>
<reference evidence="10" key="1">
    <citation type="submission" date="2022-10" db="EMBL/GenBank/DDBJ databases">
        <title>The complete genomes of actinobacterial strains from the NBC collection.</title>
        <authorList>
            <person name="Joergensen T.S."/>
            <person name="Alvarez Arevalo M."/>
            <person name="Sterndorff E.B."/>
            <person name="Faurdal D."/>
            <person name="Vuksanovic O."/>
            <person name="Mourched A.-S."/>
            <person name="Charusanti P."/>
            <person name="Shaw S."/>
            <person name="Blin K."/>
            <person name="Weber T."/>
        </authorList>
    </citation>
    <scope>NUCLEOTIDE SEQUENCE</scope>
    <source>
        <strain evidence="10">NBC_01482</strain>
    </source>
</reference>
<evidence type="ECO:0008006" key="12">
    <source>
        <dbReference type="Google" id="ProtNLM"/>
    </source>
</evidence>
<dbReference type="InterPro" id="IPR043595">
    <property type="entry name" value="FaeB/C/D"/>
</dbReference>
<keyword evidence="3" id="KW-0858">Xylan degradation</keyword>
<evidence type="ECO:0000256" key="8">
    <source>
        <dbReference type="SAM" id="MobiDB-lite"/>
    </source>
</evidence>
<feature type="signal peptide" evidence="9">
    <location>
        <begin position="1"/>
        <end position="39"/>
    </location>
</feature>
<feature type="region of interest" description="Disordered" evidence="8">
    <location>
        <begin position="232"/>
        <end position="262"/>
    </location>
</feature>
<name>A0ABZ1YSF0_9NOCA</name>
<dbReference type="Gene3D" id="3.40.50.1820">
    <property type="entry name" value="alpha/beta hydrolase"/>
    <property type="match status" value="1"/>
</dbReference>
<keyword evidence="11" id="KW-1185">Reference proteome</keyword>
<feature type="chain" id="PRO_5046724220" description="Polyhydroxybutyrate depolymerase" evidence="9">
    <location>
        <begin position="40"/>
        <end position="352"/>
    </location>
</feature>
<evidence type="ECO:0000256" key="9">
    <source>
        <dbReference type="SAM" id="SignalP"/>
    </source>
</evidence>
<protein>
    <recommendedName>
        <fullName evidence="12">Polyhydroxybutyrate depolymerase</fullName>
    </recommendedName>
</protein>
<keyword evidence="2" id="KW-0964">Secreted</keyword>
<dbReference type="RefSeq" id="WP_329409787.1">
    <property type="nucleotide sequence ID" value="NZ_CP109441.1"/>
</dbReference>
<dbReference type="PANTHER" id="PTHR38050">
    <property type="match status" value="1"/>
</dbReference>
<keyword evidence="5" id="KW-0378">Hydrolase</keyword>
<evidence type="ECO:0000313" key="11">
    <source>
        <dbReference type="Proteomes" id="UP001432062"/>
    </source>
</evidence>
<dbReference type="InterPro" id="IPR029058">
    <property type="entry name" value="AB_hydrolase_fold"/>
</dbReference>
<keyword evidence="4 9" id="KW-0732">Signal</keyword>
<evidence type="ECO:0000256" key="6">
    <source>
        <dbReference type="ARBA" id="ARBA00023277"/>
    </source>
</evidence>
<dbReference type="Proteomes" id="UP001432062">
    <property type="component" value="Chromosome"/>
</dbReference>
<dbReference type="EMBL" id="CP109441">
    <property type="protein sequence ID" value="WUV46202.1"/>
    <property type="molecule type" value="Genomic_DNA"/>
</dbReference>
<keyword evidence="6" id="KW-0119">Carbohydrate metabolism</keyword>
<keyword evidence="7" id="KW-0624">Polysaccharide degradation</keyword>
<evidence type="ECO:0000256" key="3">
    <source>
        <dbReference type="ARBA" id="ARBA00022651"/>
    </source>
</evidence>
<gene>
    <name evidence="10" type="ORF">OG563_45295</name>
</gene>
<organism evidence="10 11">
    <name type="scientific">Nocardia vinacea</name>
    <dbReference type="NCBI Taxonomy" id="96468"/>
    <lineage>
        <taxon>Bacteria</taxon>
        <taxon>Bacillati</taxon>
        <taxon>Actinomycetota</taxon>
        <taxon>Actinomycetes</taxon>
        <taxon>Mycobacteriales</taxon>
        <taxon>Nocardiaceae</taxon>
        <taxon>Nocardia</taxon>
    </lineage>
</organism>
<evidence type="ECO:0000256" key="1">
    <source>
        <dbReference type="ARBA" id="ARBA00004613"/>
    </source>
</evidence>